<keyword evidence="2" id="KW-1185">Reference proteome</keyword>
<gene>
    <name evidence="1" type="ORF">EV671_105410</name>
</gene>
<proteinExistence type="predicted"/>
<comment type="caution">
    <text evidence="1">The sequence shown here is derived from an EMBL/GenBank/DDBJ whole genome shotgun (WGS) entry which is preliminary data.</text>
</comment>
<evidence type="ECO:0000313" key="1">
    <source>
        <dbReference type="EMBL" id="TCU84184.1"/>
    </source>
</evidence>
<protein>
    <submittedName>
        <fullName evidence="1">Uncharacterized protein</fullName>
    </submittedName>
</protein>
<name>A0A4R3U864_ROSSA</name>
<evidence type="ECO:0000313" key="2">
    <source>
        <dbReference type="Proteomes" id="UP000295110"/>
    </source>
</evidence>
<dbReference type="AlphaFoldDB" id="A0A4R3U864"/>
<organism evidence="1 2">
    <name type="scientific">Roseateles saccharophilus</name>
    <name type="common">Pseudomonas saccharophila</name>
    <dbReference type="NCBI Taxonomy" id="304"/>
    <lineage>
        <taxon>Bacteria</taxon>
        <taxon>Pseudomonadati</taxon>
        <taxon>Pseudomonadota</taxon>
        <taxon>Betaproteobacteria</taxon>
        <taxon>Burkholderiales</taxon>
        <taxon>Sphaerotilaceae</taxon>
        <taxon>Roseateles</taxon>
    </lineage>
</organism>
<dbReference type="Proteomes" id="UP000295110">
    <property type="component" value="Unassembled WGS sequence"/>
</dbReference>
<accession>A0A4R3U864</accession>
<dbReference type="RefSeq" id="WP_132576566.1">
    <property type="nucleotide sequence ID" value="NZ_CBCSGL010000080.1"/>
</dbReference>
<sequence>MNHQQIVEIANATNRLGAAADLNQRFLAHCASNATPQEFNTQLQVNDSQITIQSFGYMASAACRFVRASDGRFAAEYVFRVPFEDKQVEIWRCYLSADGRIVEDLSGKDPVCDYDNAYIAKHICGRVMLGVLRSALFASSGHEGFEPAVAANE</sequence>
<dbReference type="EMBL" id="SMBU01000054">
    <property type="protein sequence ID" value="TCU84184.1"/>
    <property type="molecule type" value="Genomic_DNA"/>
</dbReference>
<reference evidence="1 2" key="1">
    <citation type="submission" date="2019-03" db="EMBL/GenBank/DDBJ databases">
        <title>Genomic Encyclopedia of Type Strains, Phase IV (KMG-IV): sequencing the most valuable type-strain genomes for metagenomic binning, comparative biology and taxonomic classification.</title>
        <authorList>
            <person name="Goeker M."/>
        </authorList>
    </citation>
    <scope>NUCLEOTIDE SEQUENCE [LARGE SCALE GENOMIC DNA]</scope>
    <source>
        <strain evidence="1 2">DSM 654</strain>
    </source>
</reference>